<feature type="domain" description="NIPSNAP" evidence="1">
    <location>
        <begin position="6"/>
        <end position="46"/>
    </location>
</feature>
<evidence type="ECO:0000259" key="1">
    <source>
        <dbReference type="Pfam" id="PF07978"/>
    </source>
</evidence>
<proteinExistence type="predicted"/>
<sequence>MITCVVTYTIDPAKTREFEAFARAWMDLVGRHGGVHHGYFLPSEGARLRHPRRVRGATPA</sequence>
<evidence type="ECO:0000313" key="3">
    <source>
        <dbReference type="Proteomes" id="UP000319804"/>
    </source>
</evidence>
<accession>A0A4Y3ULT6</accession>
<dbReference type="OrthoDB" id="9798776at2"/>
<dbReference type="RefSeq" id="WP_141381118.1">
    <property type="nucleotide sequence ID" value="NZ_BJNA01000049.1"/>
</dbReference>
<comment type="caution">
    <text evidence="2">The sequence shown here is derived from an EMBL/GenBank/DDBJ whole genome shotgun (WGS) entry which is preliminary data.</text>
</comment>
<dbReference type="Proteomes" id="UP000319804">
    <property type="component" value="Unassembled WGS sequence"/>
</dbReference>
<dbReference type="Pfam" id="PF07978">
    <property type="entry name" value="NIPSNAP"/>
    <property type="match status" value="1"/>
</dbReference>
<dbReference type="AlphaFoldDB" id="A0A4Y3ULT6"/>
<reference evidence="2 3" key="1">
    <citation type="submission" date="2019-06" db="EMBL/GenBank/DDBJ databases">
        <title>Sequencing the genomes of 1000 actinobacteria strains.</title>
        <authorList>
            <person name="Klenk H.-P."/>
        </authorList>
    </citation>
    <scope>NUCLEOTIDE SEQUENCE [LARGE SCALE GENOMIC DNA]</scope>
    <source>
        <strain evidence="2 3">DSM 20427</strain>
    </source>
</reference>
<dbReference type="EMBL" id="VFPS01000004">
    <property type="protein sequence ID" value="TQM95127.1"/>
    <property type="molecule type" value="Genomic_DNA"/>
</dbReference>
<organism evidence="2 3">
    <name type="scientific">Microbacterium lacticum</name>
    <dbReference type="NCBI Taxonomy" id="33885"/>
    <lineage>
        <taxon>Bacteria</taxon>
        <taxon>Bacillati</taxon>
        <taxon>Actinomycetota</taxon>
        <taxon>Actinomycetes</taxon>
        <taxon>Micrococcales</taxon>
        <taxon>Microbacteriaceae</taxon>
        <taxon>Microbacterium</taxon>
    </lineage>
</organism>
<evidence type="ECO:0000313" key="2">
    <source>
        <dbReference type="EMBL" id="TQM95127.1"/>
    </source>
</evidence>
<name>A0A4Y3ULT6_9MICO</name>
<keyword evidence="3" id="KW-1185">Reference proteome</keyword>
<gene>
    <name evidence="2" type="ORF">FHX68_2466</name>
</gene>
<dbReference type="SUPFAM" id="SSF54909">
    <property type="entry name" value="Dimeric alpha+beta barrel"/>
    <property type="match status" value="1"/>
</dbReference>
<dbReference type="InterPro" id="IPR012577">
    <property type="entry name" value="NIPSNAP"/>
</dbReference>
<dbReference type="InterPro" id="IPR011008">
    <property type="entry name" value="Dimeric_a/b-barrel"/>
</dbReference>
<protein>
    <submittedName>
        <fullName evidence="2">NIPSNAP protein</fullName>
    </submittedName>
</protein>